<keyword evidence="1" id="KW-0812">Transmembrane</keyword>
<protein>
    <recommendedName>
        <fullName evidence="4">DUF4383 domain-containing protein</fullName>
    </recommendedName>
</protein>
<reference evidence="2 3" key="1">
    <citation type="submission" date="2016-11" db="EMBL/GenBank/DDBJ databases">
        <title>Draft Genome Sequences of Nine Cyanobacterial Strains from Diverse Habitats.</title>
        <authorList>
            <person name="Zhu T."/>
            <person name="Hou S."/>
            <person name="Lu X."/>
            <person name="Hess W.R."/>
        </authorList>
    </citation>
    <scope>NUCLEOTIDE SEQUENCE [LARGE SCALE GENOMIC DNA]</scope>
    <source>
        <strain evidence="2 3">NIES-593</strain>
    </source>
</reference>
<keyword evidence="1" id="KW-0472">Membrane</keyword>
<comment type="caution">
    <text evidence="2">The sequence shown here is derived from an EMBL/GenBank/DDBJ whole genome shotgun (WGS) entry which is preliminary data.</text>
</comment>
<dbReference type="AlphaFoldDB" id="A0A1U7HJK8"/>
<evidence type="ECO:0008006" key="4">
    <source>
        <dbReference type="Google" id="ProtNLM"/>
    </source>
</evidence>
<proteinExistence type="predicted"/>
<dbReference type="STRING" id="1921803.NIES593_08920"/>
<evidence type="ECO:0000313" key="2">
    <source>
        <dbReference type="EMBL" id="OKH23772.1"/>
    </source>
</evidence>
<sequence length="138" mass="15098">MKTRYFALVAGIVFLVIGLLGFVPNLLTLPASAPDLAVKTGYGYLFGLFSVNVLHNIVRLVVGILGIVAYRKFVHARLFARSMAIFYGIVTVLGLIPATATLFGLIPIFGHNIWLHALAAVISAYFGYMIWERELQAA</sequence>
<accession>A0A1U7HJK8</accession>
<evidence type="ECO:0000256" key="1">
    <source>
        <dbReference type="SAM" id="Phobius"/>
    </source>
</evidence>
<dbReference type="Pfam" id="PF14325">
    <property type="entry name" value="DUF4383"/>
    <property type="match status" value="1"/>
</dbReference>
<feature type="transmembrane region" description="Helical" evidence="1">
    <location>
        <begin position="5"/>
        <end position="24"/>
    </location>
</feature>
<organism evidence="2 3">
    <name type="scientific">Hydrococcus rivularis NIES-593</name>
    <dbReference type="NCBI Taxonomy" id="1921803"/>
    <lineage>
        <taxon>Bacteria</taxon>
        <taxon>Bacillati</taxon>
        <taxon>Cyanobacteriota</taxon>
        <taxon>Cyanophyceae</taxon>
        <taxon>Pleurocapsales</taxon>
        <taxon>Hydrococcaceae</taxon>
        <taxon>Hydrococcus</taxon>
    </lineage>
</organism>
<feature type="transmembrane region" description="Helical" evidence="1">
    <location>
        <begin position="44"/>
        <end position="70"/>
    </location>
</feature>
<dbReference type="RefSeq" id="WP_073599244.1">
    <property type="nucleotide sequence ID" value="NZ_MRCB01000008.1"/>
</dbReference>
<keyword evidence="3" id="KW-1185">Reference proteome</keyword>
<name>A0A1U7HJK8_9CYAN</name>
<dbReference type="OrthoDB" id="572373at2"/>
<evidence type="ECO:0000313" key="3">
    <source>
        <dbReference type="Proteomes" id="UP000186868"/>
    </source>
</evidence>
<gene>
    <name evidence="2" type="ORF">NIES593_08920</name>
</gene>
<feature type="transmembrane region" description="Helical" evidence="1">
    <location>
        <begin position="113"/>
        <end position="131"/>
    </location>
</feature>
<keyword evidence="1" id="KW-1133">Transmembrane helix</keyword>
<feature type="transmembrane region" description="Helical" evidence="1">
    <location>
        <begin position="82"/>
        <end position="107"/>
    </location>
</feature>
<dbReference type="Proteomes" id="UP000186868">
    <property type="component" value="Unassembled WGS sequence"/>
</dbReference>
<dbReference type="EMBL" id="MRCB01000008">
    <property type="protein sequence ID" value="OKH23772.1"/>
    <property type="molecule type" value="Genomic_DNA"/>
</dbReference>